<feature type="compositionally biased region" description="Basic and acidic residues" evidence="1">
    <location>
        <begin position="36"/>
        <end position="58"/>
    </location>
</feature>
<evidence type="ECO:0000313" key="3">
    <source>
        <dbReference type="Proteomes" id="UP000254573"/>
    </source>
</evidence>
<dbReference type="EMBL" id="UGSG01000001">
    <property type="protein sequence ID" value="SUA81048.1"/>
    <property type="molecule type" value="Genomic_DNA"/>
</dbReference>
<feature type="compositionally biased region" description="Basic and acidic residues" evidence="1">
    <location>
        <begin position="71"/>
        <end position="84"/>
    </location>
</feature>
<sequence length="181" mass="19540">MSSPKDKAGKSLCGDTRPPATGDEAPRAVDTPPGDDDARKAEDSTRRICPKSRRETSKATDAGDASAPLVDPRREPAKSGREPARYLGANRKVAPAAVPTLKLPRALAREGFVVWFHDHGQYLGLAWNDAVSEIEKAHVDDADHAIYFDTFAQAAVACEKYISPCRVLHSPGPGKRPRLMG</sequence>
<organism evidence="2 3">
    <name type="scientific">Pandoraea pnomenusa</name>
    <dbReference type="NCBI Taxonomy" id="93220"/>
    <lineage>
        <taxon>Bacteria</taxon>
        <taxon>Pseudomonadati</taxon>
        <taxon>Pseudomonadota</taxon>
        <taxon>Betaproteobacteria</taxon>
        <taxon>Burkholderiales</taxon>
        <taxon>Burkholderiaceae</taxon>
        <taxon>Pandoraea</taxon>
    </lineage>
</organism>
<reference evidence="2 3" key="1">
    <citation type="submission" date="2018-06" db="EMBL/GenBank/DDBJ databases">
        <authorList>
            <consortium name="Pathogen Informatics"/>
            <person name="Doyle S."/>
        </authorList>
    </citation>
    <scope>NUCLEOTIDE SEQUENCE [LARGE SCALE GENOMIC DNA]</scope>
    <source>
        <strain evidence="2 3">NCTC13160</strain>
    </source>
</reference>
<gene>
    <name evidence="2" type="ORF">NCTC13160_04062</name>
</gene>
<dbReference type="Proteomes" id="UP000254573">
    <property type="component" value="Unassembled WGS sequence"/>
</dbReference>
<protein>
    <submittedName>
        <fullName evidence="2">Uncharacterized protein</fullName>
    </submittedName>
</protein>
<dbReference type="RefSeq" id="WP_038620240.1">
    <property type="nucleotide sequence ID" value="NZ_CP009553.3"/>
</dbReference>
<name>A0A378YW88_9BURK</name>
<evidence type="ECO:0000256" key="1">
    <source>
        <dbReference type="SAM" id="MobiDB-lite"/>
    </source>
</evidence>
<evidence type="ECO:0000313" key="2">
    <source>
        <dbReference type="EMBL" id="SUA81048.1"/>
    </source>
</evidence>
<dbReference type="KEGG" id="ppnm:LV28_20605"/>
<proteinExistence type="predicted"/>
<dbReference type="AlphaFoldDB" id="A0A378YW88"/>
<feature type="region of interest" description="Disordered" evidence="1">
    <location>
        <begin position="1"/>
        <end position="87"/>
    </location>
</feature>
<accession>A0A378YW88</accession>